<name>A0A916DSQ4_9BACT</name>
<dbReference type="AlphaFoldDB" id="A0A916DSQ4"/>
<dbReference type="Proteomes" id="UP001060919">
    <property type="component" value="Chromosome"/>
</dbReference>
<accession>A0A916DSQ4</accession>
<sequence length="237" mass="27583">MSNHPFFLAYFGKPHSGKTYDLQQFVKRCGRETIFVYNSGHEKDWRGFIEIELHSDSKSKKLYFSYKGRDYLFEKHFMKKFKGKKVKAMMADEKLTEQLLYKALSKKGYKGLFFIIDDATNVFSAQLTQAQKACFYRAKHVGIWFALVFHDPNMFPNGAWGALTLARFFKNNVAPPSKKQRIIPHFPEVMQAFKILRTAPLYSHCTLIMDSGQLVVKRAKPRLNPKKVKPIIIKKNT</sequence>
<evidence type="ECO:0000313" key="1">
    <source>
        <dbReference type="EMBL" id="BDS10961.1"/>
    </source>
</evidence>
<dbReference type="RefSeq" id="WP_264792190.1">
    <property type="nucleotide sequence ID" value="NZ_AP026867.1"/>
</dbReference>
<gene>
    <name evidence="1" type="ORF">AsAng_0016710</name>
</gene>
<evidence type="ECO:0000313" key="2">
    <source>
        <dbReference type="Proteomes" id="UP001060919"/>
    </source>
</evidence>
<reference evidence="1" key="1">
    <citation type="submission" date="2022-09" db="EMBL/GenBank/DDBJ databases">
        <title>Aureispira anguillicida sp. nov., isolated from Leptocephalus of Japanese eel Anguilla japonica.</title>
        <authorList>
            <person name="Yuasa K."/>
            <person name="Mekata T."/>
            <person name="Ikunari K."/>
        </authorList>
    </citation>
    <scope>NUCLEOTIDE SEQUENCE</scope>
    <source>
        <strain evidence="1">EL160426</strain>
    </source>
</reference>
<protein>
    <submittedName>
        <fullName evidence="1">Uncharacterized protein</fullName>
    </submittedName>
</protein>
<proteinExistence type="predicted"/>
<dbReference type="KEGG" id="aup:AsAng_0016710"/>
<dbReference type="EMBL" id="AP026867">
    <property type="protein sequence ID" value="BDS10961.1"/>
    <property type="molecule type" value="Genomic_DNA"/>
</dbReference>
<keyword evidence="2" id="KW-1185">Reference proteome</keyword>
<organism evidence="1 2">
    <name type="scientific">Aureispira anguillae</name>
    <dbReference type="NCBI Taxonomy" id="2864201"/>
    <lineage>
        <taxon>Bacteria</taxon>
        <taxon>Pseudomonadati</taxon>
        <taxon>Bacteroidota</taxon>
        <taxon>Saprospiria</taxon>
        <taxon>Saprospirales</taxon>
        <taxon>Saprospiraceae</taxon>
        <taxon>Aureispira</taxon>
    </lineage>
</organism>